<sequence>MADGTISKSNSRISYRKETAGLLMQKYVKYTTFADKFILFDEKDLEKKLQLSIFATILTR</sequence>
<comment type="caution">
    <text evidence="1">The sequence shown here is derived from an EMBL/GenBank/DDBJ whole genome shotgun (WGS) entry which is preliminary data.</text>
</comment>
<organism evidence="1 2">
    <name type="scientific">Segatella copri</name>
    <dbReference type="NCBI Taxonomy" id="165179"/>
    <lineage>
        <taxon>Bacteria</taxon>
        <taxon>Pseudomonadati</taxon>
        <taxon>Bacteroidota</taxon>
        <taxon>Bacteroidia</taxon>
        <taxon>Bacteroidales</taxon>
        <taxon>Prevotellaceae</taxon>
        <taxon>Segatella</taxon>
    </lineage>
</organism>
<dbReference type="EMBL" id="VUNF01000002">
    <property type="protein sequence ID" value="MST76522.1"/>
    <property type="molecule type" value="Genomic_DNA"/>
</dbReference>
<name>A0A6I2TUP8_9BACT</name>
<dbReference type="Proteomes" id="UP000450161">
    <property type="component" value="Unassembled WGS sequence"/>
</dbReference>
<dbReference type="AlphaFoldDB" id="A0A6I2TUP8"/>
<accession>A0A6I2TUP8</accession>
<gene>
    <name evidence="1" type="ORF">FYJ72_02190</name>
</gene>
<dbReference type="RefSeq" id="WP_154480248.1">
    <property type="nucleotide sequence ID" value="NZ_VUNF01000002.1"/>
</dbReference>
<protein>
    <submittedName>
        <fullName evidence="1">Uncharacterized protein</fullName>
    </submittedName>
</protein>
<evidence type="ECO:0000313" key="1">
    <source>
        <dbReference type="EMBL" id="MST76522.1"/>
    </source>
</evidence>
<evidence type="ECO:0000313" key="2">
    <source>
        <dbReference type="Proteomes" id="UP000450161"/>
    </source>
</evidence>
<reference evidence="1 2" key="1">
    <citation type="submission" date="2019-08" db="EMBL/GenBank/DDBJ databases">
        <title>In-depth cultivation of the pig gut microbiome towards novel bacterial diversity and tailored functional studies.</title>
        <authorList>
            <person name="Wylensek D."/>
            <person name="Hitch T.C.A."/>
            <person name="Clavel T."/>
        </authorList>
    </citation>
    <scope>NUCLEOTIDE SEQUENCE [LARGE SCALE GENOMIC DNA]</scope>
    <source>
        <strain evidence="1 2">LKV-178-WT-2C</strain>
    </source>
</reference>
<proteinExistence type="predicted"/>